<gene>
    <name evidence="14" type="primary">Myo18a</name>
    <name evidence="14" type="ORF">NOTCIN_R12749</name>
</gene>
<dbReference type="Pfam" id="PF00063">
    <property type="entry name" value="Myosin_head"/>
    <property type="match status" value="3"/>
</dbReference>
<evidence type="ECO:0000256" key="1">
    <source>
        <dbReference type="ARBA" id="ARBA00004496"/>
    </source>
</evidence>
<dbReference type="InterPro" id="IPR000048">
    <property type="entry name" value="IQ_motif_EF-hand-BS"/>
</dbReference>
<dbReference type="GO" id="GO:0032982">
    <property type="term" value="C:myosin filament"/>
    <property type="evidence" value="ECO:0007669"/>
    <property type="project" value="TreeGrafter"/>
</dbReference>
<reference evidence="14 15" key="1">
    <citation type="submission" date="2019-09" db="EMBL/GenBank/DDBJ databases">
        <title>Bird 10,000 Genomes (B10K) Project - Family phase.</title>
        <authorList>
            <person name="Zhang G."/>
        </authorList>
    </citation>
    <scope>NUCLEOTIDE SEQUENCE [LARGE SCALE GENOMIC DNA]</scope>
    <source>
        <strain evidence="14">B10K-DU-029-75</strain>
    </source>
</reference>
<evidence type="ECO:0000256" key="10">
    <source>
        <dbReference type="PROSITE-ProRule" id="PRU00782"/>
    </source>
</evidence>
<dbReference type="CDD" id="cd06747">
    <property type="entry name" value="PDZ_MYO18-like"/>
    <property type="match status" value="1"/>
</dbReference>
<dbReference type="InterPro" id="IPR057772">
    <property type="entry name" value="SH3_Myo18a"/>
</dbReference>
<dbReference type="SUPFAM" id="SSF52540">
    <property type="entry name" value="P-loop containing nucleoside triphosphate hydrolases"/>
    <property type="match status" value="1"/>
</dbReference>
<feature type="region of interest" description="Disordered" evidence="11">
    <location>
        <begin position="1467"/>
        <end position="1505"/>
    </location>
</feature>
<dbReference type="GO" id="GO:0016460">
    <property type="term" value="C:myosin II complex"/>
    <property type="evidence" value="ECO:0007669"/>
    <property type="project" value="TreeGrafter"/>
</dbReference>
<dbReference type="Gene3D" id="3.40.850.10">
    <property type="entry name" value="Kinesin motor domain"/>
    <property type="match status" value="1"/>
</dbReference>
<evidence type="ECO:0000259" key="12">
    <source>
        <dbReference type="PROSITE" id="PS50106"/>
    </source>
</evidence>
<feature type="region of interest" description="Disordered" evidence="11">
    <location>
        <begin position="1"/>
        <end position="32"/>
    </location>
</feature>
<dbReference type="Gene3D" id="1.20.5.340">
    <property type="match status" value="1"/>
</dbReference>
<sequence length="2076" mass="234008">MFNLMKKDKEKDGARKEKKKEKKERMSAAELKSLEEMSMRRGFFNLNRASKRDSKTRLEISNPIPIKVASGSELHLTDIDSDSNRGSVILDSGHLSTASSSDDLKADDTNFKGSVLQRAAKFGSLAKQNSQVIVKRFSFSQKSRDESTSETSTPSEHSAAPSPQVEVRTLETPLDKQGVPPGQPCTPPAASLRARVPELIGKRFPAELRLPALVPPQPPSPRQLELQRRNTGDFGFSLRRTTMLDRGPDGQVYRRIVHFAEPGAGTKDLALGLVPGDRLVEINGRNVESKSRDEIVEMIRQSGETVQLKVQPILELSELSRCWLRGGQGTRRAAWDAKTEEQIAAEEAWYETEKVWLVHRDGFSLGSQLRPEAGSPLPEGKVKVKLDHDGAVLEVEEDDVEKANPPSCDRVEDLASLLYLNESSTLHTLRQRYGGNLLHTYAGPTMVIINPLSSPSMYSEKVMHMFKGCRREDTSPHIYAVAQAAYRSMLMSRQDQAVVLLGTSGSGKTTNCQHLVQYLATIAGSSGKVFSVEKWQALYTILEAFGNSSTGMNGNATRFSQIISLDFDQAGQVASASVQTLLLEKLRVARRPASEATFNVFYYLLACSDSTLRTELHFNHLAENNVFGIVPPSKPEEKQKATQQFSKLLAAMKVMGISGDEQKAFWLILGAIYHLGAAGATKAGRKQFARHEWAQKAAYLLGCSLEELSSAIFKHQPKGTLQRSTSFRQGPDESPLGDGGTGPKLTALECLEGMAAGLYSELFTLLISLLNRYVLGGRQENGECLAAPTEPTVSLCAPPRALKSSQHSVCSVTVVDTPGAQNPELAGQSRGATFEELCHNYAQERLQQLFHQRTFARELERYKEENIELTLTDAEPSFSGSIAAVDQSSHQALVRSLARTDEARGLLWLLEEEALQPGGNEDTLLERLFSYYGPQEGGKKGHNPLLPSDKPRHFLLGHSSGTNWVEYDATGWLNYVKHNPASQNASVLLQESQKKVISSLFAGRGGSALVLSGSVAGLEGGSQLALRRATSMRKTFTTGVAAVKKKSLCIQIKLQVDALIDSIKKSKLHFVHCFLPKAGGGGDPQAVPCRRVSGSELELPAEHCEAGLMQLDVPLLRAQLRGSRLLDALRMYRQGYPDHMVFAEFRRRFDVLAPHLTKKHGRNYIVVDEKRAVEELLESLDLEKSSYHMGLSRVFFRAGSLARLEEQRDTQTSRNITLFQAACRGFLARQHFKKRKIQDLAIRCVQKNIKKNKGVKDWPWWKLFTTVRPLIEVQLTEDQIRGKDEEIQQLKSKLEKVEKERNELRLNSDRLESRITELTSELTDERNTGESASQLLDAETAERLRAEKEMKDLQAKYDALKKQMESMEMEVMEARLIRAAELNGELDDDDSGGEWRLKYERAVREIDFTKKRLQQELEDKLEVEQQGKRQLERKLADLQADSEESQRALQQLKKKCQRLAAELQDTKLHLEGQQGRNHDLEKKQRRFDSELSQAHEEAQRERLQREKLSREKDVLVAEVFGLKQLLEDKDSDIAGLTQKAEALEAELQDISSQESKDEASLAKVKKQLRDLEAKVKDQEEELDEQAGTIQMLEQAKLRLEMEMERLRQTHAKEVESRDEEVEEIRQSCQKKLKQMEVQLEEEYEDKQKVLREKRELESKLSAVSEQANQRDFETEKRLRRDLKRTKALLADAQIMLDHLKNNAPSKREITQLKNQLEESEFTCAAAVKARKSMEVEIEDLHLQIDDLAKAKAALEEQLSRLQREKNEVQSRLEEDQEDMNELMKKHKAAVAQASRDLAQMNDLQAQLEEVSKEKQELQEKLQGLQSQLEFLEQSMVDKSLVSRQEAKIRELETRLEFERTQVKRLESLATRLKENMEKLTEERDQRAAAENREKEQNKRLQRQLRDVKEEMGELAKKEAEASRKKHELEMDLESLEAANQSLQSDLKLAFKRIGDLQAAIEDEMESDSNEDLINSLQDMVAKYQKRKSKLDGDSDVDSELEERVDGVKSWLSKNKGSSKALSDDGSLKGSSPTSSRHPFTYDRWDDEQDAGDSTRRSSRSSPSASEAESRAAETPA</sequence>
<dbReference type="Gene3D" id="1.10.10.820">
    <property type="match status" value="1"/>
</dbReference>
<evidence type="ECO:0000256" key="7">
    <source>
        <dbReference type="ARBA" id="ARBA00023054"/>
    </source>
</evidence>
<keyword evidence="3" id="KW-0963">Cytoplasm</keyword>
<dbReference type="SUPFAM" id="SSF90257">
    <property type="entry name" value="Myosin rod fragments"/>
    <property type="match status" value="1"/>
</dbReference>
<dbReference type="InterPro" id="IPR001609">
    <property type="entry name" value="Myosin_head_motor_dom-like"/>
</dbReference>
<evidence type="ECO:0000256" key="6">
    <source>
        <dbReference type="ARBA" id="ARBA00022840"/>
    </source>
</evidence>
<dbReference type="GO" id="GO:0005737">
    <property type="term" value="C:cytoplasm"/>
    <property type="evidence" value="ECO:0007669"/>
    <property type="project" value="UniProtKB-SubCell"/>
</dbReference>
<comment type="caution">
    <text evidence="10">Lacks conserved residue(s) required for the propagation of feature annotation.</text>
</comment>
<dbReference type="FunFam" id="1.10.10.820:FF:000004">
    <property type="entry name" value="unconventional myosin-XVIIIa isoform X1"/>
    <property type="match status" value="1"/>
</dbReference>
<evidence type="ECO:0000313" key="15">
    <source>
        <dbReference type="Proteomes" id="UP000579558"/>
    </source>
</evidence>
<feature type="region of interest" description="Disordered" evidence="11">
    <location>
        <begin position="140"/>
        <end position="166"/>
    </location>
</feature>
<dbReference type="PANTHER" id="PTHR45615">
    <property type="entry name" value="MYOSIN HEAVY CHAIN, NON-MUSCLE"/>
    <property type="match status" value="1"/>
</dbReference>
<feature type="domain" description="Myosin motor" evidence="13">
    <location>
        <begin position="409"/>
        <end position="1209"/>
    </location>
</feature>
<dbReference type="InterPro" id="IPR002928">
    <property type="entry name" value="Myosin_tail"/>
</dbReference>
<dbReference type="PANTHER" id="PTHR45615:SF13">
    <property type="entry name" value="UNCONVENTIONAL MYOSIN-XVIIIA"/>
    <property type="match status" value="1"/>
</dbReference>
<dbReference type="SUPFAM" id="SSF50156">
    <property type="entry name" value="PDZ domain-like"/>
    <property type="match status" value="1"/>
</dbReference>
<keyword evidence="8 10" id="KW-0518">Myosin</keyword>
<dbReference type="Gene3D" id="1.20.120.720">
    <property type="entry name" value="Myosin VI head, motor domain, U50 subdomain"/>
    <property type="match status" value="1"/>
</dbReference>
<dbReference type="InterPro" id="IPR036064">
    <property type="entry name" value="MYSc_Myo18"/>
</dbReference>
<accession>A0A7K6VIP5</accession>
<keyword evidence="15" id="KW-1185">Reference proteome</keyword>
<dbReference type="GO" id="GO:0003774">
    <property type="term" value="F:cytoskeletal motor activity"/>
    <property type="evidence" value="ECO:0007669"/>
    <property type="project" value="UniProtKB-UniRule"/>
</dbReference>
<evidence type="ECO:0000256" key="5">
    <source>
        <dbReference type="ARBA" id="ARBA00022741"/>
    </source>
</evidence>
<dbReference type="EMBL" id="VZRX01017117">
    <property type="protein sequence ID" value="NWX34498.1"/>
    <property type="molecule type" value="Genomic_DNA"/>
</dbReference>
<feature type="region of interest" description="Disordered" evidence="11">
    <location>
        <begin position="720"/>
        <end position="741"/>
    </location>
</feature>
<evidence type="ECO:0000313" key="14">
    <source>
        <dbReference type="EMBL" id="NWX34498.1"/>
    </source>
</evidence>
<feature type="compositionally biased region" description="Polar residues" evidence="11">
    <location>
        <begin position="2011"/>
        <end position="2020"/>
    </location>
</feature>
<keyword evidence="7" id="KW-0175">Coiled coil</keyword>
<dbReference type="FunFam" id="1.20.5.1160:FF:000006">
    <property type="entry name" value="Myosin-XVIIIa isoform a"/>
    <property type="match status" value="1"/>
</dbReference>
<protein>
    <submittedName>
        <fullName evidence="14">MY18A protein</fullName>
    </submittedName>
</protein>
<dbReference type="InterPro" id="IPR036961">
    <property type="entry name" value="Kinesin_motor_dom_sf"/>
</dbReference>
<dbReference type="InterPro" id="IPR001478">
    <property type="entry name" value="PDZ"/>
</dbReference>
<feature type="compositionally biased region" description="Basic and acidic residues" evidence="11">
    <location>
        <begin position="1"/>
        <end position="15"/>
    </location>
</feature>
<dbReference type="Pfam" id="PF24556">
    <property type="entry name" value="SH3_Myosin-XVIIIa"/>
    <property type="match status" value="1"/>
</dbReference>
<feature type="region of interest" description="Disordered" evidence="11">
    <location>
        <begin position="1876"/>
        <end position="1904"/>
    </location>
</feature>
<name>A0A7K6VIP5_9PASS</name>
<evidence type="ECO:0000256" key="9">
    <source>
        <dbReference type="ARBA" id="ARBA00023175"/>
    </source>
</evidence>
<dbReference type="GO" id="GO:0005524">
    <property type="term" value="F:ATP binding"/>
    <property type="evidence" value="ECO:0007669"/>
    <property type="project" value="UniProtKB-UniRule"/>
</dbReference>
<feature type="compositionally biased region" description="Polar residues" evidence="11">
    <location>
        <begin position="2028"/>
        <end position="2037"/>
    </location>
</feature>
<dbReference type="InterPro" id="IPR027417">
    <property type="entry name" value="P-loop_NTPase"/>
</dbReference>
<feature type="region of interest" description="Disordered" evidence="11">
    <location>
        <begin position="1983"/>
        <end position="2076"/>
    </location>
</feature>
<dbReference type="CDD" id="cd01386">
    <property type="entry name" value="MYSc_Myo18"/>
    <property type="match status" value="1"/>
</dbReference>
<feature type="compositionally biased region" description="Low complexity" evidence="11">
    <location>
        <begin position="149"/>
        <end position="158"/>
    </location>
</feature>
<dbReference type="FunFam" id="1.20.58.530:FF:000011">
    <property type="entry name" value="unconventional myosin-XVIIIa isoform X2"/>
    <property type="match status" value="1"/>
</dbReference>
<evidence type="ECO:0000256" key="8">
    <source>
        <dbReference type="ARBA" id="ARBA00023123"/>
    </source>
</evidence>
<keyword evidence="4" id="KW-0597">Phosphoprotein</keyword>
<dbReference type="Gene3D" id="4.10.270.10">
    <property type="entry name" value="Myosin, subunit A"/>
    <property type="match status" value="1"/>
</dbReference>
<dbReference type="FunFam" id="3.40.850.10:FF:000020">
    <property type="entry name" value="unconventional myosin-XVIIIa isoform X1"/>
    <property type="match status" value="1"/>
</dbReference>
<evidence type="ECO:0000256" key="4">
    <source>
        <dbReference type="ARBA" id="ARBA00022553"/>
    </source>
</evidence>
<keyword evidence="5 10" id="KW-0547">Nucleotide-binding</keyword>
<dbReference type="Gene3D" id="2.30.42.10">
    <property type="match status" value="1"/>
</dbReference>
<dbReference type="Pfam" id="PF01576">
    <property type="entry name" value="Myosin_tail_1"/>
    <property type="match status" value="1"/>
</dbReference>
<dbReference type="InterPro" id="IPR036034">
    <property type="entry name" value="PDZ_sf"/>
</dbReference>
<keyword evidence="6 10" id="KW-0067">ATP-binding</keyword>
<feature type="binding site" evidence="10">
    <location>
        <begin position="502"/>
        <end position="509"/>
    </location>
    <ligand>
        <name>ATP</name>
        <dbReference type="ChEBI" id="CHEBI:30616"/>
    </ligand>
</feature>
<dbReference type="FunFam" id="4.10.270.10:FF:000002">
    <property type="entry name" value="unconventional myosin-XVIIIa isoform X1"/>
    <property type="match status" value="1"/>
</dbReference>
<comment type="caution">
    <text evidence="14">The sequence shown here is derived from an EMBL/GenBank/DDBJ whole genome shotgun (WGS) entry which is preliminary data.</text>
</comment>
<evidence type="ECO:0000256" key="3">
    <source>
        <dbReference type="ARBA" id="ARBA00022490"/>
    </source>
</evidence>
<dbReference type="Gene3D" id="3.30.70.1590">
    <property type="match status" value="1"/>
</dbReference>
<dbReference type="Gene3D" id="1.20.58.530">
    <property type="match status" value="1"/>
</dbReference>
<dbReference type="Gene3D" id="1.20.5.1160">
    <property type="entry name" value="Vasodilator-stimulated phosphoprotein"/>
    <property type="match status" value="1"/>
</dbReference>
<dbReference type="SMART" id="SM00228">
    <property type="entry name" value="PDZ"/>
    <property type="match status" value="1"/>
</dbReference>
<dbReference type="PROSITE" id="PS50106">
    <property type="entry name" value="PDZ"/>
    <property type="match status" value="1"/>
</dbReference>
<dbReference type="PROSITE" id="PS50096">
    <property type="entry name" value="IQ"/>
    <property type="match status" value="1"/>
</dbReference>
<dbReference type="SMART" id="SM00015">
    <property type="entry name" value="IQ"/>
    <property type="match status" value="1"/>
</dbReference>
<feature type="compositionally biased region" description="Basic and acidic residues" evidence="11">
    <location>
        <begin position="23"/>
        <end position="32"/>
    </location>
</feature>
<dbReference type="Pfam" id="PF00612">
    <property type="entry name" value="IQ"/>
    <property type="match status" value="1"/>
</dbReference>
<keyword evidence="9 10" id="KW-0505">Motor protein</keyword>
<dbReference type="OrthoDB" id="2505895at2759"/>
<feature type="non-terminal residue" evidence="14">
    <location>
        <position position="1"/>
    </location>
</feature>
<dbReference type="Proteomes" id="UP000579558">
    <property type="component" value="Unassembled WGS sequence"/>
</dbReference>
<evidence type="ECO:0000259" key="13">
    <source>
        <dbReference type="PROSITE" id="PS51456"/>
    </source>
</evidence>
<comment type="similarity">
    <text evidence="2 10">Belongs to the TRAFAC class myosin-kinesin ATPase superfamily. Myosin family.</text>
</comment>
<proteinExistence type="inferred from homology"/>
<evidence type="ECO:0000256" key="2">
    <source>
        <dbReference type="ARBA" id="ARBA00008314"/>
    </source>
</evidence>
<dbReference type="PROSITE" id="PS51456">
    <property type="entry name" value="MYOSIN_MOTOR"/>
    <property type="match status" value="1"/>
</dbReference>
<organism evidence="14 15">
    <name type="scientific">Notiomystis cincta</name>
    <dbReference type="NCBI Taxonomy" id="366454"/>
    <lineage>
        <taxon>Eukaryota</taxon>
        <taxon>Metazoa</taxon>
        <taxon>Chordata</taxon>
        <taxon>Craniata</taxon>
        <taxon>Vertebrata</taxon>
        <taxon>Euteleostomi</taxon>
        <taxon>Archelosauria</taxon>
        <taxon>Archosauria</taxon>
        <taxon>Dinosauria</taxon>
        <taxon>Saurischia</taxon>
        <taxon>Theropoda</taxon>
        <taxon>Coelurosauria</taxon>
        <taxon>Aves</taxon>
        <taxon>Neognathae</taxon>
        <taxon>Neoaves</taxon>
        <taxon>Telluraves</taxon>
        <taxon>Australaves</taxon>
        <taxon>Passeriformes</taxon>
        <taxon>Notiomystidae</taxon>
        <taxon>Notiomystis</taxon>
    </lineage>
</organism>
<feature type="compositionally biased region" description="Basic and acidic residues" evidence="11">
    <location>
        <begin position="2067"/>
        <end position="2076"/>
    </location>
</feature>
<comment type="subcellular location">
    <subcellularLocation>
        <location evidence="1">Cytoplasm</location>
    </subcellularLocation>
</comment>
<dbReference type="FunFam" id="2.30.42.10:FF:000059">
    <property type="entry name" value="unconventional myosin-XVIIIa isoform X1"/>
    <property type="match status" value="1"/>
</dbReference>
<keyword evidence="10" id="KW-0009">Actin-binding</keyword>
<dbReference type="GO" id="GO:0051015">
    <property type="term" value="F:actin filament binding"/>
    <property type="evidence" value="ECO:0007669"/>
    <property type="project" value="TreeGrafter"/>
</dbReference>
<feature type="domain" description="PDZ" evidence="12">
    <location>
        <begin position="223"/>
        <end position="314"/>
    </location>
</feature>
<dbReference type="PRINTS" id="PR00193">
    <property type="entry name" value="MYOSINHEAVY"/>
</dbReference>
<feature type="non-terminal residue" evidence="14">
    <location>
        <position position="2076"/>
    </location>
</feature>
<dbReference type="SMART" id="SM00242">
    <property type="entry name" value="MYSc"/>
    <property type="match status" value="1"/>
</dbReference>
<dbReference type="Pfam" id="PF00595">
    <property type="entry name" value="PDZ"/>
    <property type="match status" value="1"/>
</dbReference>
<evidence type="ECO:0000256" key="11">
    <source>
        <dbReference type="SAM" id="MobiDB-lite"/>
    </source>
</evidence>
<dbReference type="GO" id="GO:0031032">
    <property type="term" value="P:actomyosin structure organization"/>
    <property type="evidence" value="ECO:0007669"/>
    <property type="project" value="TreeGrafter"/>
</dbReference>